<keyword evidence="6" id="KW-0503">Monooxygenase</keyword>
<dbReference type="GO" id="GO:0016705">
    <property type="term" value="F:oxidoreductase activity, acting on paired donors, with incorporation or reduction of molecular oxygen"/>
    <property type="evidence" value="ECO:0007669"/>
    <property type="project" value="InterPro"/>
</dbReference>
<evidence type="ECO:0000256" key="4">
    <source>
        <dbReference type="ARBA" id="ARBA00023059"/>
    </source>
</evidence>
<evidence type="ECO:0000256" key="3">
    <source>
        <dbReference type="ARBA" id="ARBA00023004"/>
    </source>
</evidence>
<dbReference type="GO" id="GO:0010268">
    <property type="term" value="P:brassinosteroid homeostasis"/>
    <property type="evidence" value="ECO:0007669"/>
    <property type="project" value="TreeGrafter"/>
</dbReference>
<dbReference type="GO" id="GO:0042617">
    <property type="term" value="P:paclitaxel biosynthetic process"/>
    <property type="evidence" value="ECO:0007669"/>
    <property type="project" value="UniProtKB-KW"/>
</dbReference>
<dbReference type="PANTHER" id="PTHR24286:SF12">
    <property type="entry name" value="CYTOCHROME P450 FAMILY PROTEIN, EXPRESSED"/>
    <property type="match status" value="1"/>
</dbReference>
<dbReference type="InterPro" id="IPR036396">
    <property type="entry name" value="Cyt_P450_sf"/>
</dbReference>
<dbReference type="PROSITE" id="PS50994">
    <property type="entry name" value="INTEGRASE"/>
    <property type="match status" value="1"/>
</dbReference>
<dbReference type="EMBL" id="JAHRHJ020000007">
    <property type="protein sequence ID" value="KAH9307400.1"/>
    <property type="molecule type" value="Genomic_DNA"/>
</dbReference>
<comment type="caution">
    <text evidence="8">The sequence shown here is derived from an EMBL/GenBank/DDBJ whole genome shotgun (WGS) entry which is preliminary data.</text>
</comment>
<feature type="binding site" description="axial binding residue" evidence="5">
    <location>
        <position position="520"/>
    </location>
    <ligand>
        <name>heme</name>
        <dbReference type="ChEBI" id="CHEBI:30413"/>
    </ligand>
    <ligandPart>
        <name>Fe</name>
        <dbReference type="ChEBI" id="CHEBI:18248"/>
    </ligandPart>
</feature>
<keyword evidence="4" id="KW-0876">Taxol biosynthesis</keyword>
<dbReference type="InterPro" id="IPR001584">
    <property type="entry name" value="Integrase_cat-core"/>
</dbReference>
<evidence type="ECO:0000256" key="5">
    <source>
        <dbReference type="PIRSR" id="PIRSR602401-1"/>
    </source>
</evidence>
<feature type="non-terminal residue" evidence="8">
    <location>
        <position position="541"/>
    </location>
</feature>
<dbReference type="InterPro" id="IPR017972">
    <property type="entry name" value="Cyt_P450_CS"/>
</dbReference>
<evidence type="ECO:0000259" key="7">
    <source>
        <dbReference type="PROSITE" id="PS50994"/>
    </source>
</evidence>
<reference evidence="8 9" key="1">
    <citation type="journal article" date="2021" name="Nat. Plants">
        <title>The Taxus genome provides insights into paclitaxel biosynthesis.</title>
        <authorList>
            <person name="Xiong X."/>
            <person name="Gou J."/>
            <person name="Liao Q."/>
            <person name="Li Y."/>
            <person name="Zhou Q."/>
            <person name="Bi G."/>
            <person name="Li C."/>
            <person name="Du R."/>
            <person name="Wang X."/>
            <person name="Sun T."/>
            <person name="Guo L."/>
            <person name="Liang H."/>
            <person name="Lu P."/>
            <person name="Wu Y."/>
            <person name="Zhang Z."/>
            <person name="Ro D.K."/>
            <person name="Shang Y."/>
            <person name="Huang S."/>
            <person name="Yan J."/>
        </authorList>
    </citation>
    <scope>NUCLEOTIDE SEQUENCE [LARGE SCALE GENOMIC DNA]</scope>
    <source>
        <strain evidence="8">Ta-2019</strain>
    </source>
</reference>
<evidence type="ECO:0000313" key="9">
    <source>
        <dbReference type="Proteomes" id="UP000824469"/>
    </source>
</evidence>
<comment type="similarity">
    <text evidence="6">Belongs to the cytochrome P450 family.</text>
</comment>
<proteinExistence type="inferred from homology"/>
<keyword evidence="6" id="KW-0560">Oxidoreductase</keyword>
<dbReference type="GO" id="GO:0003676">
    <property type="term" value="F:nucleic acid binding"/>
    <property type="evidence" value="ECO:0007669"/>
    <property type="project" value="InterPro"/>
</dbReference>
<accession>A0AA38KZ96</accession>
<dbReference type="InterPro" id="IPR001128">
    <property type="entry name" value="Cyt_P450"/>
</dbReference>
<comment type="pathway">
    <text evidence="1">Alkaloid biosynthesis; taxol biosynthesis.</text>
</comment>
<evidence type="ECO:0000313" key="8">
    <source>
        <dbReference type="EMBL" id="KAH9307400.1"/>
    </source>
</evidence>
<sequence length="541" mass="61599">MEIEHVKGKENVVADALSRQRHVVMATLRVKVEHQHPAGLLFPHAILEWKWDTISMDFIVGLPTSRYHHDAIMVMVDKLMKVAHFSPVKTIYTASAVARVYLDEIVRLNGIPRKIICDHDPLYTSHFWTTMQHALGTKINFSTTYHPEIDGQTERVNQILEDMLRIYGDTGVYRTHLFGSPTIITCSPEANRFVTGGGTEDGSLIAGWPSPQLIGTDSISMAEGMQHKRIRRYLMEAINSPESLKRIFVTLQPSFKAAFNSWALKGTIIAADEVNEVTFSNICGLLFSFQSAPLLKKMQNIYRGLLGGLRAQPINLPGTAFHTALKCRKKLNAIILSEIHDRRLNKTSIKKDFLQNLMDSVDSKGEKLSEKEILDNMVSLILGGYASTANSITWALYYLAKYPRVLHKLREENIPIRENEGVAKLLTYEDVKSMIYTSKVIDEVIRLANVSSFMFRKVARDIDFNGYIFPKGWKVIIWLRSNHVDPQYFENPLEFNPERWDGPRPKPGIYHVFGSGPRLCPGNNLARMELFMLLHHICIDY</sequence>
<dbReference type="Gene3D" id="3.30.420.10">
    <property type="entry name" value="Ribonuclease H-like superfamily/Ribonuclease H"/>
    <property type="match status" value="1"/>
</dbReference>
<name>A0AA38KZ96_TAXCH</name>
<keyword evidence="3 5" id="KW-0408">Iron</keyword>
<comment type="cofactor">
    <cofactor evidence="5">
        <name>heme</name>
        <dbReference type="ChEBI" id="CHEBI:30413"/>
    </cofactor>
</comment>
<dbReference type="SUPFAM" id="SSF48264">
    <property type="entry name" value="Cytochrome P450"/>
    <property type="match status" value="1"/>
</dbReference>
<dbReference type="GO" id="GO:0016125">
    <property type="term" value="P:sterol metabolic process"/>
    <property type="evidence" value="ECO:0007669"/>
    <property type="project" value="TreeGrafter"/>
</dbReference>
<protein>
    <recommendedName>
        <fullName evidence="7">Integrase catalytic domain-containing protein</fullName>
    </recommendedName>
</protein>
<keyword evidence="2 5" id="KW-0479">Metal-binding</keyword>
<evidence type="ECO:0000256" key="6">
    <source>
        <dbReference type="RuleBase" id="RU000461"/>
    </source>
</evidence>
<keyword evidence="9" id="KW-1185">Reference proteome</keyword>
<dbReference type="PROSITE" id="PS00086">
    <property type="entry name" value="CYTOCHROME_P450"/>
    <property type="match status" value="1"/>
</dbReference>
<dbReference type="PANTHER" id="PTHR24286">
    <property type="entry name" value="CYTOCHROME P450 26"/>
    <property type="match status" value="1"/>
</dbReference>
<dbReference type="Pfam" id="PF00067">
    <property type="entry name" value="p450"/>
    <property type="match status" value="1"/>
</dbReference>
<dbReference type="GO" id="GO:0005506">
    <property type="term" value="F:iron ion binding"/>
    <property type="evidence" value="ECO:0007669"/>
    <property type="project" value="InterPro"/>
</dbReference>
<evidence type="ECO:0000256" key="1">
    <source>
        <dbReference type="ARBA" id="ARBA00005122"/>
    </source>
</evidence>
<dbReference type="Proteomes" id="UP000824469">
    <property type="component" value="Unassembled WGS sequence"/>
</dbReference>
<dbReference type="InterPro" id="IPR012337">
    <property type="entry name" value="RNaseH-like_sf"/>
</dbReference>
<gene>
    <name evidence="8" type="ORF">KI387_035311</name>
</gene>
<dbReference type="InterPro" id="IPR002401">
    <property type="entry name" value="Cyt_P450_E_grp-I"/>
</dbReference>
<dbReference type="SUPFAM" id="SSF53098">
    <property type="entry name" value="Ribonuclease H-like"/>
    <property type="match status" value="1"/>
</dbReference>
<dbReference type="PRINTS" id="PR00463">
    <property type="entry name" value="EP450I"/>
</dbReference>
<dbReference type="Gene3D" id="1.10.630.10">
    <property type="entry name" value="Cytochrome P450"/>
    <property type="match status" value="1"/>
</dbReference>
<dbReference type="GO" id="GO:0020037">
    <property type="term" value="F:heme binding"/>
    <property type="evidence" value="ECO:0007669"/>
    <property type="project" value="InterPro"/>
</dbReference>
<feature type="domain" description="Integrase catalytic" evidence="7">
    <location>
        <begin position="39"/>
        <end position="167"/>
    </location>
</feature>
<dbReference type="AlphaFoldDB" id="A0AA38KZ96"/>
<dbReference type="PRINTS" id="PR00385">
    <property type="entry name" value="P450"/>
</dbReference>
<keyword evidence="5 6" id="KW-0349">Heme</keyword>
<dbReference type="InterPro" id="IPR036397">
    <property type="entry name" value="RNaseH_sf"/>
</dbReference>
<evidence type="ECO:0000256" key="2">
    <source>
        <dbReference type="ARBA" id="ARBA00022723"/>
    </source>
</evidence>
<dbReference type="GO" id="GO:0016132">
    <property type="term" value="P:brassinosteroid biosynthetic process"/>
    <property type="evidence" value="ECO:0007669"/>
    <property type="project" value="TreeGrafter"/>
</dbReference>
<organism evidence="8 9">
    <name type="scientific">Taxus chinensis</name>
    <name type="common">Chinese yew</name>
    <name type="synonym">Taxus wallichiana var. chinensis</name>
    <dbReference type="NCBI Taxonomy" id="29808"/>
    <lineage>
        <taxon>Eukaryota</taxon>
        <taxon>Viridiplantae</taxon>
        <taxon>Streptophyta</taxon>
        <taxon>Embryophyta</taxon>
        <taxon>Tracheophyta</taxon>
        <taxon>Spermatophyta</taxon>
        <taxon>Pinopsida</taxon>
        <taxon>Pinidae</taxon>
        <taxon>Conifers II</taxon>
        <taxon>Cupressales</taxon>
        <taxon>Taxaceae</taxon>
        <taxon>Taxus</taxon>
    </lineage>
</organism>
<dbReference type="GO" id="GO:0015074">
    <property type="term" value="P:DNA integration"/>
    <property type="evidence" value="ECO:0007669"/>
    <property type="project" value="InterPro"/>
</dbReference>
<dbReference type="GO" id="GO:0004497">
    <property type="term" value="F:monooxygenase activity"/>
    <property type="evidence" value="ECO:0007669"/>
    <property type="project" value="UniProtKB-KW"/>
</dbReference>